<dbReference type="GO" id="GO:0016787">
    <property type="term" value="F:hydrolase activity"/>
    <property type="evidence" value="ECO:0007669"/>
    <property type="project" value="UniProtKB-KW"/>
</dbReference>
<reference evidence="2 3" key="1">
    <citation type="submission" date="2020-03" db="EMBL/GenBank/DDBJ databases">
        <title>Genomic Encyclopedia of Type Strains, Phase III (KMG-III): the genomes of soil and plant-associated and newly described type strains.</title>
        <authorList>
            <person name="Whitman W."/>
        </authorList>
    </citation>
    <scope>NUCLEOTIDE SEQUENCE [LARGE SCALE GENOMIC DNA]</scope>
    <source>
        <strain evidence="2 3">CECT 8804</strain>
    </source>
</reference>
<comment type="caution">
    <text evidence="2">The sequence shown here is derived from an EMBL/GenBank/DDBJ whole genome shotgun (WGS) entry which is preliminary data.</text>
</comment>
<dbReference type="InterPro" id="IPR002925">
    <property type="entry name" value="Dienelactn_hydro"/>
</dbReference>
<name>A0ABX0TVC0_9SPHN</name>
<dbReference type="PANTHER" id="PTHR22946">
    <property type="entry name" value="DIENELACTONE HYDROLASE DOMAIN-CONTAINING PROTEIN-RELATED"/>
    <property type="match status" value="1"/>
</dbReference>
<dbReference type="InterPro" id="IPR029058">
    <property type="entry name" value="AB_hydrolase_fold"/>
</dbReference>
<gene>
    <name evidence="2" type="ORF">FHS31_001316</name>
</gene>
<dbReference type="PANTHER" id="PTHR22946:SF0">
    <property type="entry name" value="DIENELACTONE HYDROLASE DOMAIN-CONTAINING PROTEIN"/>
    <property type="match status" value="1"/>
</dbReference>
<evidence type="ECO:0000259" key="1">
    <source>
        <dbReference type="Pfam" id="PF01738"/>
    </source>
</evidence>
<keyword evidence="3" id="KW-1185">Reference proteome</keyword>
<dbReference type="EMBL" id="JAAOZC010000002">
    <property type="protein sequence ID" value="NIJ07720.1"/>
    <property type="molecule type" value="Genomic_DNA"/>
</dbReference>
<dbReference type="Gene3D" id="3.40.50.1820">
    <property type="entry name" value="alpha/beta hydrolase"/>
    <property type="match status" value="1"/>
</dbReference>
<organism evidence="2 3">
    <name type="scientific">Sphingomonas vulcanisoli</name>
    <dbReference type="NCBI Taxonomy" id="1658060"/>
    <lineage>
        <taxon>Bacteria</taxon>
        <taxon>Pseudomonadati</taxon>
        <taxon>Pseudomonadota</taxon>
        <taxon>Alphaproteobacteria</taxon>
        <taxon>Sphingomonadales</taxon>
        <taxon>Sphingomonadaceae</taxon>
        <taxon>Sphingomonas</taxon>
    </lineage>
</organism>
<dbReference type="Proteomes" id="UP000727456">
    <property type="component" value="Unassembled WGS sequence"/>
</dbReference>
<dbReference type="Pfam" id="PF01738">
    <property type="entry name" value="DLH"/>
    <property type="match status" value="1"/>
</dbReference>
<protein>
    <submittedName>
        <fullName evidence="2">Dienelactone hydrolase</fullName>
    </submittedName>
</protein>
<accession>A0ABX0TVC0</accession>
<feature type="domain" description="Dienelactone hydrolase" evidence="1">
    <location>
        <begin position="20"/>
        <end position="230"/>
    </location>
</feature>
<evidence type="ECO:0000313" key="2">
    <source>
        <dbReference type="EMBL" id="NIJ07720.1"/>
    </source>
</evidence>
<dbReference type="InterPro" id="IPR050261">
    <property type="entry name" value="FrsA_esterase"/>
</dbReference>
<dbReference type="SUPFAM" id="SSF53474">
    <property type="entry name" value="alpha/beta-Hydrolases"/>
    <property type="match status" value="1"/>
</dbReference>
<dbReference type="RefSeq" id="WP_167072557.1">
    <property type="nucleotide sequence ID" value="NZ_JAAOZC010000002.1"/>
</dbReference>
<evidence type="ECO:0000313" key="3">
    <source>
        <dbReference type="Proteomes" id="UP000727456"/>
    </source>
</evidence>
<sequence>MSETWRHAAGDIEAVGEFYAPVGAANGRAVLVIHEADGIGGNVRRHCRMLAELGYAAAAADMHGGGRVLEGAAMAEAFDLLRGDPGLLRGRVAGALAALRERTGLPPARLGAIGYCFGGYTVLELARSGADLAAVASFHGVLTTRRPADPGTIRPRILACTGDRDPIVPPEDVTAFQAEMRAAEADWQLIVHGRALHSFTNVDVAAHSDPRMGYDPAADRLSWAALLTHLDGAFGGVS</sequence>
<proteinExistence type="predicted"/>
<keyword evidence="2" id="KW-0378">Hydrolase</keyword>